<protein>
    <submittedName>
        <fullName evidence="2">Uncharacterized protein</fullName>
    </submittedName>
</protein>
<reference evidence="2" key="1">
    <citation type="submission" date="2022-10" db="EMBL/GenBank/DDBJ databases">
        <title>The complete genomes of actinobacterial strains from the NBC collection.</title>
        <authorList>
            <person name="Joergensen T.S."/>
            <person name="Alvarez Arevalo M."/>
            <person name="Sterndorff E.B."/>
            <person name="Faurdal D."/>
            <person name="Vuksanovic O."/>
            <person name="Mourched A.-S."/>
            <person name="Charusanti P."/>
            <person name="Shaw S."/>
            <person name="Blin K."/>
            <person name="Weber T."/>
        </authorList>
    </citation>
    <scope>NUCLEOTIDE SEQUENCE [LARGE SCALE GENOMIC DNA]</scope>
    <source>
        <strain evidence="2">NBC 01686</strain>
        <plasmid evidence="2">unnamed1</plasmid>
    </source>
</reference>
<gene>
    <name evidence="2" type="ORF">OIE82_35550</name>
</gene>
<evidence type="ECO:0000313" key="2">
    <source>
        <dbReference type="EMBL" id="WUU58496.1"/>
    </source>
</evidence>
<geneLocation type="plasmid" evidence="2">
    <name>unnamed1</name>
</geneLocation>
<sequence length="67" mass="6596">MKFNPSFGVKVLLVVICALVSIIVATGAGILTYTTGVSPAEAVLSAGGAFAVSMTLGLTTLAVLGLV</sequence>
<keyword evidence="2" id="KW-0614">Plasmid</keyword>
<accession>A0ABZ1YFZ3</accession>
<keyword evidence="1" id="KW-0812">Transmembrane</keyword>
<feature type="transmembrane region" description="Helical" evidence="1">
    <location>
        <begin position="12"/>
        <end position="31"/>
    </location>
</feature>
<keyword evidence="1" id="KW-0472">Membrane</keyword>
<proteinExistence type="predicted"/>
<organism evidence="2">
    <name type="scientific">Streptomyces althioticus</name>
    <dbReference type="NCBI Taxonomy" id="83380"/>
    <lineage>
        <taxon>Bacteria</taxon>
        <taxon>Bacillati</taxon>
        <taxon>Actinomycetota</taxon>
        <taxon>Actinomycetes</taxon>
        <taxon>Kitasatosporales</taxon>
        <taxon>Streptomycetaceae</taxon>
        <taxon>Streptomyces</taxon>
        <taxon>Streptomyces althioticus group</taxon>
    </lineage>
</organism>
<dbReference type="RefSeq" id="WP_266477774.1">
    <property type="nucleotide sequence ID" value="NZ_CP109208.1"/>
</dbReference>
<feature type="transmembrane region" description="Helical" evidence="1">
    <location>
        <begin position="43"/>
        <end position="66"/>
    </location>
</feature>
<keyword evidence="1" id="KW-1133">Transmembrane helix</keyword>
<dbReference type="EMBL" id="CP109208">
    <property type="protein sequence ID" value="WUU58496.1"/>
    <property type="molecule type" value="Genomic_DNA"/>
</dbReference>
<name>A0ABZ1YFZ3_9ACTN</name>
<evidence type="ECO:0000256" key="1">
    <source>
        <dbReference type="SAM" id="Phobius"/>
    </source>
</evidence>